<sequence>MQKRLQDESYKSGKRVLLNGNQAVAEAVKIAKPDVIAAYPITPQTPVVEKLAEFVAKGELDSEFVNVESEYSALSVVFGAALTGARVFTATSSHGLAYMYEMCWWVAGSRVPLVMALPTRSIGAPWNIHSDHSDVMILKDVGWIISMAENAQECFDLTLIGFPISEELNIPYSVSYDAFIISHTAEVVEVREVELPKRKQAYKILPNSEFAFNAVTINDARHKARKTLMKDLENSRGKIEKIGRSFLGEEFSLAEKYKVEDADYVVVTYGGWSGDFKDVVDEMREEGVKIGLLRLRFLRPLPEEELKEISGDVLVVDRSALYKFGGMGGEVKRIIPEAKNVIAALGGYEISYSEIKALVRKFVSGKIGEVEWYP</sequence>
<accession>D3RZQ4</accession>
<evidence type="ECO:0000259" key="4">
    <source>
        <dbReference type="Pfam" id="PF17147"/>
    </source>
</evidence>
<evidence type="ECO:0000256" key="1">
    <source>
        <dbReference type="ARBA" id="ARBA00011595"/>
    </source>
</evidence>
<dbReference type="CDD" id="cd07034">
    <property type="entry name" value="TPP_PYR_PFOR_IOR-alpha_like"/>
    <property type="match status" value="1"/>
</dbReference>
<keyword evidence="5" id="KW-0670">Pyruvate</keyword>
<dbReference type="GO" id="GO:0006979">
    <property type="term" value="P:response to oxidative stress"/>
    <property type="evidence" value="ECO:0007669"/>
    <property type="project" value="TreeGrafter"/>
</dbReference>
<dbReference type="Gene3D" id="3.40.50.970">
    <property type="match status" value="1"/>
</dbReference>
<reference evidence="6" key="1">
    <citation type="submission" date="2010-02" db="EMBL/GenBank/DDBJ databases">
        <title>Complete sequence of Ferroglobus placidus DSM 10642.</title>
        <authorList>
            <consortium name="US DOE Joint Genome Institute"/>
            <person name="Lucas S."/>
            <person name="Copeland A."/>
            <person name="Lapidus A."/>
            <person name="Cheng J.-F."/>
            <person name="Bruce D."/>
            <person name="Goodwin L."/>
            <person name="Pitluck S."/>
            <person name="Saunders E."/>
            <person name="Brettin T."/>
            <person name="Detter J.C."/>
            <person name="Han C."/>
            <person name="Tapia R."/>
            <person name="Larimer F."/>
            <person name="Land M."/>
            <person name="Hauser L."/>
            <person name="Kyrpides N."/>
            <person name="Ivanova N."/>
            <person name="Holmes D."/>
            <person name="Lovley D."/>
            <person name="Kyrpides N."/>
            <person name="Anderson I.J."/>
            <person name="Woyke T."/>
        </authorList>
    </citation>
    <scope>NUCLEOTIDE SEQUENCE [LARGE SCALE GENOMIC DNA]</scope>
    <source>
        <strain evidence="6">DSM 10642 / AEDII12DO</strain>
    </source>
</reference>
<dbReference type="AlphaFoldDB" id="D3RZQ4"/>
<dbReference type="STRING" id="589924.Ferp_1824"/>
<dbReference type="eggNOG" id="arCOG01608">
    <property type="taxonomic scope" value="Archaea"/>
</dbReference>
<reference evidence="5 6" key="2">
    <citation type="journal article" date="2011" name="Stand. Genomic Sci.">
        <title>Complete genome sequence of Ferroglobus placidus AEDII12DO.</title>
        <authorList>
            <person name="Anderson I."/>
            <person name="Risso C."/>
            <person name="Holmes D."/>
            <person name="Lucas S."/>
            <person name="Copeland A."/>
            <person name="Lapidus A."/>
            <person name="Cheng J.F."/>
            <person name="Bruce D."/>
            <person name="Goodwin L."/>
            <person name="Pitluck S."/>
            <person name="Saunders E."/>
            <person name="Brettin T."/>
            <person name="Detter J.C."/>
            <person name="Han C."/>
            <person name="Tapia R."/>
            <person name="Larimer F."/>
            <person name="Land M."/>
            <person name="Hauser L."/>
            <person name="Woyke T."/>
            <person name="Lovley D."/>
            <person name="Kyrpides N."/>
            <person name="Ivanova N."/>
        </authorList>
    </citation>
    <scope>NUCLEOTIDE SEQUENCE [LARGE SCALE GENOMIC DNA]</scope>
    <source>
        <strain evidence="6">DSM 10642 / AEDII12DO</strain>
    </source>
</reference>
<dbReference type="InterPro" id="IPR002880">
    <property type="entry name" value="Pyrv_Fd/Flavodoxin_OxRdtase_N"/>
</dbReference>
<dbReference type="GO" id="GO:0006082">
    <property type="term" value="P:organic acid metabolic process"/>
    <property type="evidence" value="ECO:0007669"/>
    <property type="project" value="UniProtKB-ARBA"/>
</dbReference>
<dbReference type="SUPFAM" id="SSF52922">
    <property type="entry name" value="TK C-terminal domain-like"/>
    <property type="match status" value="1"/>
</dbReference>
<name>D3RZQ4_FERPA</name>
<dbReference type="GO" id="GO:0016491">
    <property type="term" value="F:oxidoreductase activity"/>
    <property type="evidence" value="ECO:0007669"/>
    <property type="project" value="UniProtKB-KW"/>
</dbReference>
<dbReference type="PANTHER" id="PTHR32154">
    <property type="entry name" value="PYRUVATE-FLAVODOXIN OXIDOREDUCTASE-RELATED"/>
    <property type="match status" value="1"/>
</dbReference>
<dbReference type="SUPFAM" id="SSF52518">
    <property type="entry name" value="Thiamin diphosphate-binding fold (THDP-binding)"/>
    <property type="match status" value="1"/>
</dbReference>
<dbReference type="GO" id="GO:0044272">
    <property type="term" value="P:sulfur compound biosynthetic process"/>
    <property type="evidence" value="ECO:0007669"/>
    <property type="project" value="UniProtKB-ARBA"/>
</dbReference>
<dbReference type="Pfam" id="PF01855">
    <property type="entry name" value="POR_N"/>
    <property type="match status" value="1"/>
</dbReference>
<dbReference type="EMBL" id="CP001899">
    <property type="protein sequence ID" value="ADC65967.1"/>
    <property type="molecule type" value="Genomic_DNA"/>
</dbReference>
<dbReference type="InterPro" id="IPR050722">
    <property type="entry name" value="Pyruvate:ferred/Flavod_OxRd"/>
</dbReference>
<dbReference type="GeneID" id="8779352"/>
<protein>
    <submittedName>
        <fullName evidence="5">Pyruvate flavodoxin/ferredoxin oxidoreductase domain protein</fullName>
    </submittedName>
</protein>
<keyword evidence="2" id="KW-0560">Oxidoreductase</keyword>
<evidence type="ECO:0000256" key="2">
    <source>
        <dbReference type="ARBA" id="ARBA00023002"/>
    </source>
</evidence>
<dbReference type="HOGENOM" id="CLU_002569_5_0_2"/>
<feature type="domain" description="Pyruvate flavodoxin/ferredoxin oxidoreductase pyrimidine binding" evidence="3">
    <location>
        <begin position="27"/>
        <end position="241"/>
    </location>
</feature>
<dbReference type="PANTHER" id="PTHR32154:SF0">
    <property type="entry name" value="PYRUVATE-FLAVODOXIN OXIDOREDUCTASE-RELATED"/>
    <property type="match status" value="1"/>
</dbReference>
<evidence type="ECO:0000259" key="3">
    <source>
        <dbReference type="Pfam" id="PF01855"/>
    </source>
</evidence>
<dbReference type="FunFam" id="3.40.50.970:FF:000012">
    <property type="entry name" value="Pyruvate:ferredoxin (Flavodoxin) oxidoreductase"/>
    <property type="match status" value="1"/>
</dbReference>
<gene>
    <name evidence="5" type="ordered locus">Ferp_1824</name>
</gene>
<dbReference type="Gene3D" id="3.40.50.920">
    <property type="match status" value="1"/>
</dbReference>
<organism evidence="5 6">
    <name type="scientific">Ferroglobus placidus (strain DSM 10642 / AEDII12DO)</name>
    <dbReference type="NCBI Taxonomy" id="589924"/>
    <lineage>
        <taxon>Archaea</taxon>
        <taxon>Methanobacteriati</taxon>
        <taxon>Methanobacteriota</taxon>
        <taxon>Archaeoglobi</taxon>
        <taxon>Archaeoglobales</taxon>
        <taxon>Archaeoglobaceae</taxon>
        <taxon>Ferroglobus</taxon>
    </lineage>
</organism>
<dbReference type="InterPro" id="IPR009014">
    <property type="entry name" value="Transketo_C/PFOR_II"/>
</dbReference>
<comment type="subunit">
    <text evidence="1">Heterotetramer of one alpha, one beta, one delta and one gamma chain.</text>
</comment>
<proteinExistence type="predicted"/>
<dbReference type="Pfam" id="PF17147">
    <property type="entry name" value="PFOR_II"/>
    <property type="match status" value="1"/>
</dbReference>
<dbReference type="RefSeq" id="WP_012966306.1">
    <property type="nucleotide sequence ID" value="NC_013849.1"/>
</dbReference>
<evidence type="ECO:0000313" key="5">
    <source>
        <dbReference type="EMBL" id="ADC65967.1"/>
    </source>
</evidence>
<dbReference type="InterPro" id="IPR033412">
    <property type="entry name" value="PFOR_II"/>
</dbReference>
<dbReference type="KEGG" id="fpl:Ferp_1824"/>
<dbReference type="InterPro" id="IPR029061">
    <property type="entry name" value="THDP-binding"/>
</dbReference>
<feature type="domain" description="Pyruvate:ferredoxin oxidoreductase core" evidence="4">
    <location>
        <begin position="262"/>
        <end position="355"/>
    </location>
</feature>
<evidence type="ECO:0000313" key="6">
    <source>
        <dbReference type="Proteomes" id="UP000002613"/>
    </source>
</evidence>
<dbReference type="OrthoDB" id="372068at2157"/>
<keyword evidence="6" id="KW-1185">Reference proteome</keyword>
<dbReference type="PaxDb" id="589924-Ferp_1824"/>
<dbReference type="Proteomes" id="UP000002613">
    <property type="component" value="Chromosome"/>
</dbReference>